<accession>A0A934W2I5</accession>
<sequence>MPASHATPAAFPDVPDGFEPLQRGGPWFGQLGPVYARPAGETAIIIGLRLDERHLNVRGVAHGGMLMTLADSALGIAVHQAVALKGLATVSMSCDFLEPAGPGAWMEAHVELGRIGARMAFASCHLVVNGRRILRASGVFALMRK</sequence>
<feature type="domain" description="Thioesterase" evidence="3">
    <location>
        <begin position="59"/>
        <end position="128"/>
    </location>
</feature>
<organism evidence="4 5">
    <name type="scientific">Noviherbaspirillum pedocola</name>
    <dbReference type="NCBI Taxonomy" id="2801341"/>
    <lineage>
        <taxon>Bacteria</taxon>
        <taxon>Pseudomonadati</taxon>
        <taxon>Pseudomonadota</taxon>
        <taxon>Betaproteobacteria</taxon>
        <taxon>Burkholderiales</taxon>
        <taxon>Oxalobacteraceae</taxon>
        <taxon>Noviherbaspirillum</taxon>
    </lineage>
</organism>
<dbReference type="SUPFAM" id="SSF54637">
    <property type="entry name" value="Thioesterase/thiol ester dehydrase-isomerase"/>
    <property type="match status" value="1"/>
</dbReference>
<keyword evidence="2" id="KW-0378">Hydrolase</keyword>
<dbReference type="GO" id="GO:0047617">
    <property type="term" value="F:fatty acyl-CoA hydrolase activity"/>
    <property type="evidence" value="ECO:0007669"/>
    <property type="project" value="InterPro"/>
</dbReference>
<gene>
    <name evidence="4" type="ORF">JJB74_17200</name>
</gene>
<dbReference type="InterPro" id="IPR039298">
    <property type="entry name" value="ACOT13"/>
</dbReference>
<dbReference type="InterPro" id="IPR003736">
    <property type="entry name" value="PAAI_dom"/>
</dbReference>
<reference evidence="4" key="1">
    <citation type="submission" date="2021-01" db="EMBL/GenBank/DDBJ databases">
        <title>Genome sequence of strain Noviherbaspirillum sp. DKR-6.</title>
        <authorList>
            <person name="Chaudhary D.K."/>
        </authorList>
    </citation>
    <scope>NUCLEOTIDE SEQUENCE</scope>
    <source>
        <strain evidence="4">DKR-6</strain>
    </source>
</reference>
<dbReference type="AlphaFoldDB" id="A0A934W2I5"/>
<dbReference type="Gene3D" id="3.10.129.10">
    <property type="entry name" value="Hotdog Thioesterase"/>
    <property type="match status" value="1"/>
</dbReference>
<dbReference type="RefSeq" id="WP_200593743.1">
    <property type="nucleotide sequence ID" value="NZ_JAEPBG010000007.1"/>
</dbReference>
<dbReference type="NCBIfam" id="TIGR00369">
    <property type="entry name" value="unchar_dom_1"/>
    <property type="match status" value="1"/>
</dbReference>
<name>A0A934W2I5_9BURK</name>
<evidence type="ECO:0000256" key="2">
    <source>
        <dbReference type="ARBA" id="ARBA00022801"/>
    </source>
</evidence>
<dbReference type="EMBL" id="JAEPBG010000007">
    <property type="protein sequence ID" value="MBK4736361.1"/>
    <property type="molecule type" value="Genomic_DNA"/>
</dbReference>
<protein>
    <submittedName>
        <fullName evidence="4">PaaI family thioesterase</fullName>
    </submittedName>
</protein>
<dbReference type="PANTHER" id="PTHR21660:SF1">
    <property type="entry name" value="ACYL-COENZYME A THIOESTERASE 13"/>
    <property type="match status" value="1"/>
</dbReference>
<dbReference type="InterPro" id="IPR006683">
    <property type="entry name" value="Thioestr_dom"/>
</dbReference>
<dbReference type="InterPro" id="IPR029069">
    <property type="entry name" value="HotDog_dom_sf"/>
</dbReference>
<comment type="caution">
    <text evidence="4">The sequence shown here is derived from an EMBL/GenBank/DDBJ whole genome shotgun (WGS) entry which is preliminary data.</text>
</comment>
<keyword evidence="5" id="KW-1185">Reference proteome</keyword>
<evidence type="ECO:0000259" key="3">
    <source>
        <dbReference type="Pfam" id="PF03061"/>
    </source>
</evidence>
<dbReference type="Pfam" id="PF03061">
    <property type="entry name" value="4HBT"/>
    <property type="match status" value="1"/>
</dbReference>
<evidence type="ECO:0000256" key="1">
    <source>
        <dbReference type="ARBA" id="ARBA00008324"/>
    </source>
</evidence>
<proteinExistence type="inferred from homology"/>
<dbReference type="Proteomes" id="UP000622890">
    <property type="component" value="Unassembled WGS sequence"/>
</dbReference>
<dbReference type="PANTHER" id="PTHR21660">
    <property type="entry name" value="THIOESTERASE SUPERFAMILY MEMBER-RELATED"/>
    <property type="match status" value="1"/>
</dbReference>
<evidence type="ECO:0000313" key="4">
    <source>
        <dbReference type="EMBL" id="MBK4736361.1"/>
    </source>
</evidence>
<comment type="similarity">
    <text evidence="1">Belongs to the thioesterase PaaI family.</text>
</comment>
<dbReference type="CDD" id="cd03443">
    <property type="entry name" value="PaaI_thioesterase"/>
    <property type="match status" value="1"/>
</dbReference>
<evidence type="ECO:0000313" key="5">
    <source>
        <dbReference type="Proteomes" id="UP000622890"/>
    </source>
</evidence>